<keyword evidence="5" id="KW-0653">Protein transport</keyword>
<comment type="similarity">
    <text evidence="2">Belongs to the COG1 family.</text>
</comment>
<dbReference type="Proteomes" id="UP000799750">
    <property type="component" value="Unassembled WGS sequence"/>
</dbReference>
<sequence>MTNEAPDPRSFNTWEDAFQFPVPVIRKLELQLRANANENREKLRTLVGASYRDLLGTAERIVEMEEHMQQVETTLGKVGQKCNSRAVDRIANNYSRLDRQWRARDQDRYAFASQMAVLQSCPNVMTRLLKKKGSSLLIAKILVMSRLLHKSLSQSTNKPPYVDQIRDQLASLRGRLLRRIDKQLSSPAADISILVENMCAFALATSSTPTDVLRHFHGVRKDAIADSFEHEENVQGFILKALKLCVKTLQDTQAIFPRRLADSLAKLKLQPLMRDPEIRNITELNLDIHERWLSDEARNYTPWPRHDELQRAEAEKLLKTWAKDAISVFLKNTKTALSRVEDLRAVAALRKELFETWLASGNRVPGLKSSAVLDDLRDVINAQLSTIVSKRAGELKRVSSAIATILERWPVDETNTNTSLWNTTTSSLDIGAGAETFKNGILTRTHGRTELVQRVVAAYETWTGQVLEVRSILKEMIDVRWDNDLGDDSADSDDEFGLDSKQGILSEDDPRKIDEAMQEALSKAMSELQKRVEGLITELAADAQVDAMTQAIFLVRVLREITDRHSRLALRSRGKDSDFRPFSSSLIEPLHLIVTNNVLKSPLSTYKSRLDKSASSKVTRGRILWEGNPQLPVQPSPSTFRFLHDLNQEMGRYGGDLWAPGAVRTIKRVGSKKLCEVLKTSVDMVTSRPVSSPREETTTPTPDENGVAVENVVYADTDVKKDKAVQLLFDILYLQRCVGLSDHSIPTQANFEPLLDTLSTAASLDSVAREKLAKSATDYRKRTYLLFALLS</sequence>
<evidence type="ECO:0000256" key="7">
    <source>
        <dbReference type="ARBA" id="ARBA00023136"/>
    </source>
</evidence>
<dbReference type="PANTHER" id="PTHR31658:SF0">
    <property type="entry name" value="CONSERVED OLIGOMERIC GOLGI COMPLEX SUBUNIT 1"/>
    <property type="match status" value="1"/>
</dbReference>
<keyword evidence="7" id="KW-0472">Membrane</keyword>
<dbReference type="OrthoDB" id="46189at2759"/>
<dbReference type="GO" id="GO:0000139">
    <property type="term" value="C:Golgi membrane"/>
    <property type="evidence" value="ECO:0007669"/>
    <property type="project" value="UniProtKB-SubCell"/>
</dbReference>
<feature type="region of interest" description="Disordered" evidence="8">
    <location>
        <begin position="686"/>
        <end position="705"/>
    </location>
</feature>
<gene>
    <name evidence="9" type="ORF">BU16DRAFT_529846</name>
</gene>
<dbReference type="GO" id="GO:0006891">
    <property type="term" value="P:intra-Golgi vesicle-mediated transport"/>
    <property type="evidence" value="ECO:0007669"/>
    <property type="project" value="InterPro"/>
</dbReference>
<evidence type="ECO:0000256" key="1">
    <source>
        <dbReference type="ARBA" id="ARBA00004395"/>
    </source>
</evidence>
<name>A0A6A6QI13_9PEZI</name>
<dbReference type="GO" id="GO:0017119">
    <property type="term" value="C:Golgi transport complex"/>
    <property type="evidence" value="ECO:0007669"/>
    <property type="project" value="InterPro"/>
</dbReference>
<dbReference type="InterPro" id="IPR033370">
    <property type="entry name" value="COG1"/>
</dbReference>
<reference evidence="9" key="1">
    <citation type="journal article" date="2020" name="Stud. Mycol.">
        <title>101 Dothideomycetes genomes: a test case for predicting lifestyles and emergence of pathogens.</title>
        <authorList>
            <person name="Haridas S."/>
            <person name="Albert R."/>
            <person name="Binder M."/>
            <person name="Bloem J."/>
            <person name="Labutti K."/>
            <person name="Salamov A."/>
            <person name="Andreopoulos B."/>
            <person name="Baker S."/>
            <person name="Barry K."/>
            <person name="Bills G."/>
            <person name="Bluhm B."/>
            <person name="Cannon C."/>
            <person name="Castanera R."/>
            <person name="Culley D."/>
            <person name="Daum C."/>
            <person name="Ezra D."/>
            <person name="Gonzalez J."/>
            <person name="Henrissat B."/>
            <person name="Kuo A."/>
            <person name="Liang C."/>
            <person name="Lipzen A."/>
            <person name="Lutzoni F."/>
            <person name="Magnuson J."/>
            <person name="Mondo S."/>
            <person name="Nolan M."/>
            <person name="Ohm R."/>
            <person name="Pangilinan J."/>
            <person name="Park H.-J."/>
            <person name="Ramirez L."/>
            <person name="Alfaro M."/>
            <person name="Sun H."/>
            <person name="Tritt A."/>
            <person name="Yoshinaga Y."/>
            <person name="Zwiers L.-H."/>
            <person name="Turgeon B."/>
            <person name="Goodwin S."/>
            <person name="Spatafora J."/>
            <person name="Crous P."/>
            <person name="Grigoriev I."/>
        </authorList>
    </citation>
    <scope>NUCLEOTIDE SEQUENCE</scope>
    <source>
        <strain evidence="9">CBS 269.34</strain>
    </source>
</reference>
<dbReference type="GO" id="GO:0015031">
    <property type="term" value="P:protein transport"/>
    <property type="evidence" value="ECO:0007669"/>
    <property type="project" value="UniProtKB-KW"/>
</dbReference>
<comment type="subcellular location">
    <subcellularLocation>
        <location evidence="1">Golgi apparatus membrane</location>
        <topology evidence="1">Peripheral membrane protein</topology>
    </subcellularLocation>
</comment>
<dbReference type="EMBL" id="MU004195">
    <property type="protein sequence ID" value="KAF2491293.1"/>
    <property type="molecule type" value="Genomic_DNA"/>
</dbReference>
<organism evidence="9 10">
    <name type="scientific">Lophium mytilinum</name>
    <dbReference type="NCBI Taxonomy" id="390894"/>
    <lineage>
        <taxon>Eukaryota</taxon>
        <taxon>Fungi</taxon>
        <taxon>Dikarya</taxon>
        <taxon>Ascomycota</taxon>
        <taxon>Pezizomycotina</taxon>
        <taxon>Dothideomycetes</taxon>
        <taxon>Pleosporomycetidae</taxon>
        <taxon>Mytilinidiales</taxon>
        <taxon>Mytilinidiaceae</taxon>
        <taxon>Lophium</taxon>
    </lineage>
</organism>
<evidence type="ECO:0000256" key="5">
    <source>
        <dbReference type="ARBA" id="ARBA00022927"/>
    </source>
</evidence>
<proteinExistence type="inferred from homology"/>
<evidence type="ECO:0000313" key="10">
    <source>
        <dbReference type="Proteomes" id="UP000799750"/>
    </source>
</evidence>
<evidence type="ECO:0000313" key="9">
    <source>
        <dbReference type="EMBL" id="KAF2491293.1"/>
    </source>
</evidence>
<evidence type="ECO:0000256" key="6">
    <source>
        <dbReference type="ARBA" id="ARBA00023034"/>
    </source>
</evidence>
<evidence type="ECO:0000256" key="8">
    <source>
        <dbReference type="SAM" id="MobiDB-lite"/>
    </source>
</evidence>
<accession>A0A6A6QI13</accession>
<evidence type="ECO:0000256" key="2">
    <source>
        <dbReference type="ARBA" id="ARBA00006653"/>
    </source>
</evidence>
<keyword evidence="6" id="KW-0333">Golgi apparatus</keyword>
<dbReference type="PANTHER" id="PTHR31658">
    <property type="entry name" value="CONSERVED OLIGOMERIC GOLGI COMPLEX SUBUNIT 1"/>
    <property type="match status" value="1"/>
</dbReference>
<evidence type="ECO:0000256" key="3">
    <source>
        <dbReference type="ARBA" id="ARBA00020978"/>
    </source>
</evidence>
<dbReference type="AlphaFoldDB" id="A0A6A6QI13"/>
<keyword evidence="4" id="KW-0813">Transport</keyword>
<dbReference type="Pfam" id="PF08700">
    <property type="entry name" value="VPS51_Exo84_N"/>
    <property type="match status" value="1"/>
</dbReference>
<protein>
    <recommendedName>
        <fullName evidence="3">Conserved oligomeric Golgi complex subunit 1</fullName>
    </recommendedName>
</protein>
<keyword evidence="10" id="KW-1185">Reference proteome</keyword>
<evidence type="ECO:0000256" key="4">
    <source>
        <dbReference type="ARBA" id="ARBA00022448"/>
    </source>
</evidence>